<dbReference type="Proteomes" id="UP000037773">
    <property type="component" value="Unassembled WGS sequence"/>
</dbReference>
<keyword evidence="2" id="KW-1185">Reference proteome</keyword>
<dbReference type="PATRIC" id="fig|36816.3.peg.5457"/>
<name>A0A0M9X7D6_9ACTN</name>
<dbReference type="AlphaFoldDB" id="A0A0M9X7D6"/>
<reference evidence="1 2" key="1">
    <citation type="submission" date="2015-07" db="EMBL/GenBank/DDBJ databases">
        <authorList>
            <person name="Noorani M."/>
        </authorList>
    </citation>
    <scope>NUCLEOTIDE SEQUENCE [LARGE SCALE GENOMIC DNA]</scope>
    <source>
        <strain evidence="1 2">NRRL B-24567</strain>
    </source>
</reference>
<protein>
    <submittedName>
        <fullName evidence="1">Uncharacterized protein</fullName>
    </submittedName>
</protein>
<proteinExistence type="predicted"/>
<organism evidence="1 2">
    <name type="scientific">Streptomyces caelestis</name>
    <dbReference type="NCBI Taxonomy" id="36816"/>
    <lineage>
        <taxon>Bacteria</taxon>
        <taxon>Bacillati</taxon>
        <taxon>Actinomycetota</taxon>
        <taxon>Actinomycetes</taxon>
        <taxon>Kitasatosporales</taxon>
        <taxon>Streptomycetaceae</taxon>
        <taxon>Streptomyces</taxon>
    </lineage>
</organism>
<evidence type="ECO:0000313" key="2">
    <source>
        <dbReference type="Proteomes" id="UP000037773"/>
    </source>
</evidence>
<gene>
    <name evidence="1" type="ORF">ADK41_25270</name>
</gene>
<accession>A0A0M9X7D6</accession>
<evidence type="ECO:0000313" key="1">
    <source>
        <dbReference type="EMBL" id="KOT35279.1"/>
    </source>
</evidence>
<dbReference type="OrthoDB" id="4247852at2"/>
<comment type="caution">
    <text evidence="1">The sequence shown here is derived from an EMBL/GenBank/DDBJ whole genome shotgun (WGS) entry which is preliminary data.</text>
</comment>
<dbReference type="RefSeq" id="WP_030818583.1">
    <property type="nucleotide sequence ID" value="NZ_JBFBKA010000003.1"/>
</dbReference>
<sequence>MFKSKKIAVAVGVLGSSALIGLGAVHAVAVESAGKCADDGKGNVRCADEGEREFTSGTYGKVHLVNNMKQTCSGGGAEVSCGTSVAVDGEKP</sequence>
<dbReference type="EMBL" id="LGCN01000212">
    <property type="protein sequence ID" value="KOT35279.1"/>
    <property type="molecule type" value="Genomic_DNA"/>
</dbReference>